<evidence type="ECO:0000313" key="4">
    <source>
        <dbReference type="Proteomes" id="UP001214441"/>
    </source>
</evidence>
<proteinExistence type="predicted"/>
<dbReference type="Pfam" id="PF21761">
    <property type="entry name" value="RedAm-like_C"/>
    <property type="match status" value="1"/>
</dbReference>
<accession>A0ABT6ZUY8</accession>
<dbReference type="RefSeq" id="WP_274047539.1">
    <property type="nucleotide sequence ID" value="NZ_JANCPR020000010.1"/>
</dbReference>
<keyword evidence="1" id="KW-0812">Transmembrane</keyword>
<evidence type="ECO:0000313" key="3">
    <source>
        <dbReference type="EMBL" id="MDJ1132865.1"/>
    </source>
</evidence>
<evidence type="ECO:0000259" key="2">
    <source>
        <dbReference type="Pfam" id="PF21761"/>
    </source>
</evidence>
<organism evidence="3 4">
    <name type="scientific">Streptomyces iconiensis</name>
    <dbReference type="NCBI Taxonomy" id="1384038"/>
    <lineage>
        <taxon>Bacteria</taxon>
        <taxon>Bacillati</taxon>
        <taxon>Actinomycetota</taxon>
        <taxon>Actinomycetes</taxon>
        <taxon>Kitasatosporales</taxon>
        <taxon>Streptomycetaceae</taxon>
        <taxon>Streptomyces</taxon>
    </lineage>
</organism>
<feature type="transmembrane region" description="Helical" evidence="1">
    <location>
        <begin position="55"/>
        <end position="72"/>
    </location>
</feature>
<dbReference type="SUPFAM" id="SSF103473">
    <property type="entry name" value="MFS general substrate transporter"/>
    <property type="match status" value="1"/>
</dbReference>
<dbReference type="InterPro" id="IPR048666">
    <property type="entry name" value="RedAm-like_C"/>
</dbReference>
<keyword evidence="1" id="KW-1133">Transmembrane helix</keyword>
<keyword evidence="1" id="KW-0472">Membrane</keyword>
<dbReference type="EMBL" id="JANCPR020000010">
    <property type="protein sequence ID" value="MDJ1132865.1"/>
    <property type="molecule type" value="Genomic_DNA"/>
</dbReference>
<dbReference type="InterPro" id="IPR036259">
    <property type="entry name" value="MFS_trans_sf"/>
</dbReference>
<feature type="transmembrane region" description="Helical" evidence="1">
    <location>
        <begin position="78"/>
        <end position="100"/>
    </location>
</feature>
<name>A0ABT6ZUY8_9ACTN</name>
<reference evidence="3 4" key="1">
    <citation type="submission" date="2023-05" db="EMBL/GenBank/DDBJ databases">
        <title>Streptantibioticus silvisoli sp. nov., acidotolerant actinomycetes 1 from pine litter.</title>
        <authorList>
            <person name="Swiecimska M."/>
            <person name="Golinska P."/>
            <person name="Sangal V."/>
            <person name="Wachnowicz B."/>
            <person name="Goodfellow M."/>
        </authorList>
    </citation>
    <scope>NUCLEOTIDE SEQUENCE [LARGE SCALE GENOMIC DNA]</scope>
    <source>
        <strain evidence="3 4">DSM 42109</strain>
    </source>
</reference>
<dbReference type="Gene3D" id="3.40.50.720">
    <property type="entry name" value="NAD(P)-binding Rossmann-like Domain"/>
    <property type="match status" value="1"/>
</dbReference>
<sequence length="343" mass="35206">MFFLAWALFMQDGLALTPGQAALGFVVASAGEMGGAWLAMHLVGRHGRRAPQSGALLAAFTLAGYAWLIEAQGSTLPWALAVAPMVAVGLGLGMVGAALADLTPAGSASASAVPTDASSSRHATTRSEKDLVNLTTGTPEQGRARARWAEERGARFLDAGIMAVPTMIGQPASGGYVFYSGDRALFEEHVATLAVPAATSYVGEDAGHAALHDVALLSATTGMFAGITHAFALMRPEKGFAPGEFAPLLSGWLGSMAGAIDGMAAQLESGDYTEGVVSNLAMMTAGDATLVDTARRQGVSTELLAPFTELMAPFTELMAARLAQGGHDDEGVAGLVGLRRRGD</sequence>
<gene>
    <name evidence="3" type="ORF">NMN56_013035</name>
</gene>
<dbReference type="InterPro" id="IPR013328">
    <property type="entry name" value="6PGD_dom2"/>
</dbReference>
<evidence type="ECO:0000256" key="1">
    <source>
        <dbReference type="SAM" id="Phobius"/>
    </source>
</evidence>
<dbReference type="Proteomes" id="UP001214441">
    <property type="component" value="Unassembled WGS sequence"/>
</dbReference>
<keyword evidence="4" id="KW-1185">Reference proteome</keyword>
<feature type="domain" description="NADPH-dependent reductive aminase-like C-terminal" evidence="2">
    <location>
        <begin position="205"/>
        <end position="312"/>
    </location>
</feature>
<feature type="transmembrane region" description="Helical" evidence="1">
    <location>
        <begin position="25"/>
        <end position="43"/>
    </location>
</feature>
<protein>
    <submittedName>
        <fullName evidence="3">NAD(P)-dependent oxidoreductase</fullName>
    </submittedName>
</protein>
<dbReference type="Gene3D" id="1.10.1040.10">
    <property type="entry name" value="N-(1-d-carboxylethyl)-l-norvaline Dehydrogenase, domain 2"/>
    <property type="match status" value="1"/>
</dbReference>
<comment type="caution">
    <text evidence="3">The sequence shown here is derived from an EMBL/GenBank/DDBJ whole genome shotgun (WGS) entry which is preliminary data.</text>
</comment>